<gene>
    <name evidence="1" type="ORF">RchiOBHm_Chr1g0363781</name>
</gene>
<dbReference type="Gramene" id="PRQ58849">
    <property type="protein sequence ID" value="PRQ58849"/>
    <property type="gene ID" value="RchiOBHm_Chr1g0363781"/>
</dbReference>
<evidence type="ECO:0000313" key="1">
    <source>
        <dbReference type="EMBL" id="PRQ58849.1"/>
    </source>
</evidence>
<sequence>MPITPSSFLRNTIFCPPSNNIMLVFSSSLHCEPSPLFCSSSILPFESIDLFFWG</sequence>
<comment type="caution">
    <text evidence="1">The sequence shown here is derived from an EMBL/GenBank/DDBJ whole genome shotgun (WGS) entry which is preliminary data.</text>
</comment>
<organism evidence="1 2">
    <name type="scientific">Rosa chinensis</name>
    <name type="common">China rose</name>
    <dbReference type="NCBI Taxonomy" id="74649"/>
    <lineage>
        <taxon>Eukaryota</taxon>
        <taxon>Viridiplantae</taxon>
        <taxon>Streptophyta</taxon>
        <taxon>Embryophyta</taxon>
        <taxon>Tracheophyta</taxon>
        <taxon>Spermatophyta</taxon>
        <taxon>Magnoliopsida</taxon>
        <taxon>eudicotyledons</taxon>
        <taxon>Gunneridae</taxon>
        <taxon>Pentapetalae</taxon>
        <taxon>rosids</taxon>
        <taxon>fabids</taxon>
        <taxon>Rosales</taxon>
        <taxon>Rosaceae</taxon>
        <taxon>Rosoideae</taxon>
        <taxon>Rosoideae incertae sedis</taxon>
        <taxon>Rosa</taxon>
    </lineage>
</organism>
<evidence type="ECO:0000313" key="2">
    <source>
        <dbReference type="Proteomes" id="UP000238479"/>
    </source>
</evidence>
<name>A0A2P6SJK1_ROSCH</name>
<dbReference type="AlphaFoldDB" id="A0A2P6SJK1"/>
<accession>A0A2P6SJK1</accession>
<dbReference type="Proteomes" id="UP000238479">
    <property type="component" value="Chromosome 1"/>
</dbReference>
<protein>
    <submittedName>
        <fullName evidence="1">Uncharacterized protein</fullName>
    </submittedName>
</protein>
<reference evidence="1 2" key="1">
    <citation type="journal article" date="2018" name="Nat. Genet.">
        <title>The Rosa genome provides new insights in the design of modern roses.</title>
        <authorList>
            <person name="Bendahmane M."/>
        </authorList>
    </citation>
    <scope>NUCLEOTIDE SEQUENCE [LARGE SCALE GENOMIC DNA]</scope>
    <source>
        <strain evidence="2">cv. Old Blush</strain>
    </source>
</reference>
<keyword evidence="2" id="KW-1185">Reference proteome</keyword>
<dbReference type="EMBL" id="PDCK01000039">
    <property type="protein sequence ID" value="PRQ58849.1"/>
    <property type="molecule type" value="Genomic_DNA"/>
</dbReference>
<proteinExistence type="predicted"/>